<accession>A0A4Y7IY87</accession>
<gene>
    <name evidence="1" type="ORF">C5167_021186</name>
</gene>
<dbReference type="Proteomes" id="UP000316621">
    <property type="component" value="Chromosome 2"/>
</dbReference>
<proteinExistence type="predicted"/>
<dbReference type="EMBL" id="CM010716">
    <property type="protein sequence ID" value="RZC52760.1"/>
    <property type="molecule type" value="Genomic_DNA"/>
</dbReference>
<organism evidence="1 2">
    <name type="scientific">Papaver somniferum</name>
    <name type="common">Opium poppy</name>
    <dbReference type="NCBI Taxonomy" id="3469"/>
    <lineage>
        <taxon>Eukaryota</taxon>
        <taxon>Viridiplantae</taxon>
        <taxon>Streptophyta</taxon>
        <taxon>Embryophyta</taxon>
        <taxon>Tracheophyta</taxon>
        <taxon>Spermatophyta</taxon>
        <taxon>Magnoliopsida</taxon>
        <taxon>Ranunculales</taxon>
        <taxon>Papaveraceae</taxon>
        <taxon>Papaveroideae</taxon>
        <taxon>Papaver</taxon>
    </lineage>
</organism>
<evidence type="ECO:0000313" key="1">
    <source>
        <dbReference type="EMBL" id="RZC52760.1"/>
    </source>
</evidence>
<evidence type="ECO:0000313" key="2">
    <source>
        <dbReference type="Proteomes" id="UP000316621"/>
    </source>
</evidence>
<name>A0A4Y7IY87_PAPSO</name>
<dbReference type="AlphaFoldDB" id="A0A4Y7IY87"/>
<dbReference type="Gramene" id="RZC52760">
    <property type="protein sequence ID" value="RZC52760"/>
    <property type="gene ID" value="C5167_021186"/>
</dbReference>
<keyword evidence="2" id="KW-1185">Reference proteome</keyword>
<sequence length="102" mass="11619">MERKSLILIISMGGIGNGFFMNGSSWCINMDEGGRGPFFNGGWDEFILIASPHHSCKMPRSEEAVEEQEWVVRSKADSISFKTQQDIYSLYPSYKIILFSSW</sequence>
<protein>
    <submittedName>
        <fullName evidence="1">Uncharacterized protein</fullName>
    </submittedName>
</protein>
<reference evidence="1 2" key="1">
    <citation type="journal article" date="2018" name="Science">
        <title>The opium poppy genome and morphinan production.</title>
        <authorList>
            <person name="Guo L."/>
            <person name="Winzer T."/>
            <person name="Yang X."/>
            <person name="Li Y."/>
            <person name="Ning Z."/>
            <person name="He Z."/>
            <person name="Teodor R."/>
            <person name="Lu Y."/>
            <person name="Bowser T.A."/>
            <person name="Graham I.A."/>
            <person name="Ye K."/>
        </authorList>
    </citation>
    <scope>NUCLEOTIDE SEQUENCE [LARGE SCALE GENOMIC DNA]</scope>
    <source>
        <strain evidence="2">cv. HN1</strain>
        <tissue evidence="1">Leaves</tissue>
    </source>
</reference>